<keyword evidence="2" id="KW-1185">Reference proteome</keyword>
<protein>
    <submittedName>
        <fullName evidence="1">Uncharacterized protein</fullName>
    </submittedName>
</protein>
<name>A0A388TIP1_9BACT</name>
<evidence type="ECO:0000313" key="1">
    <source>
        <dbReference type="EMBL" id="GBR77136.1"/>
    </source>
</evidence>
<gene>
    <name evidence="1" type="ORF">NO2_1568</name>
</gene>
<dbReference type="EMBL" id="BGZO01000116">
    <property type="protein sequence ID" value="GBR77136.1"/>
    <property type="molecule type" value="Genomic_DNA"/>
</dbReference>
<proteinExistence type="predicted"/>
<organism evidence="1 2">
    <name type="scientific">Candidatus Termititenax persephonae</name>
    <dbReference type="NCBI Taxonomy" id="2218525"/>
    <lineage>
        <taxon>Bacteria</taxon>
        <taxon>Bacillati</taxon>
        <taxon>Candidatus Margulisiibacteriota</taxon>
        <taxon>Candidatus Termititenacia</taxon>
        <taxon>Candidatus Termititenacales</taxon>
        <taxon>Candidatus Termititenacaceae</taxon>
        <taxon>Candidatus Termititenax</taxon>
    </lineage>
</organism>
<comment type="caution">
    <text evidence="1">The sequence shown here is derived from an EMBL/GenBank/DDBJ whole genome shotgun (WGS) entry which is preliminary data.</text>
</comment>
<dbReference type="AlphaFoldDB" id="A0A388TIP1"/>
<reference evidence="1 2" key="1">
    <citation type="journal article" date="2019" name="ISME J.">
        <title>Genome analyses of uncultured TG2/ZB3 bacteria in 'Margulisbacteria' specifically attached to ectosymbiotic spirochetes of protists in the termite gut.</title>
        <authorList>
            <person name="Utami Y.D."/>
            <person name="Kuwahara H."/>
            <person name="Igai K."/>
            <person name="Murakami T."/>
            <person name="Sugaya K."/>
            <person name="Morikawa T."/>
            <person name="Nagura Y."/>
            <person name="Yuki M."/>
            <person name="Deevong P."/>
            <person name="Inoue T."/>
            <person name="Kihara K."/>
            <person name="Lo N."/>
            <person name="Yamada A."/>
            <person name="Ohkuma M."/>
            <person name="Hongoh Y."/>
        </authorList>
    </citation>
    <scope>NUCLEOTIDE SEQUENCE [LARGE SCALE GENOMIC DNA]</scope>
    <source>
        <strain evidence="1">NkOx7-02</strain>
    </source>
</reference>
<sequence length="29" mass="3580">FLDRLLIILEIKHCLIIVYNLVDFIQYRC</sequence>
<evidence type="ECO:0000313" key="2">
    <source>
        <dbReference type="Proteomes" id="UP000275925"/>
    </source>
</evidence>
<accession>A0A388TIP1</accession>
<feature type="non-terminal residue" evidence="1">
    <location>
        <position position="1"/>
    </location>
</feature>
<dbReference type="Proteomes" id="UP000275925">
    <property type="component" value="Unassembled WGS sequence"/>
</dbReference>